<dbReference type="EC" id="4.2.1.46" evidence="4 7"/>
<dbReference type="PANTHER" id="PTHR43000">
    <property type="entry name" value="DTDP-D-GLUCOSE 4,6-DEHYDRATASE-RELATED"/>
    <property type="match status" value="1"/>
</dbReference>
<evidence type="ECO:0000313" key="9">
    <source>
        <dbReference type="EMBL" id="MDY0884073.1"/>
    </source>
</evidence>
<dbReference type="RefSeq" id="WP_320509130.1">
    <property type="nucleotide sequence ID" value="NZ_JAXCLW010000003.1"/>
</dbReference>
<dbReference type="EMBL" id="JAXCLW010000003">
    <property type="protein sequence ID" value="MDY0884073.1"/>
    <property type="molecule type" value="Genomic_DNA"/>
</dbReference>
<dbReference type="InterPro" id="IPR020904">
    <property type="entry name" value="Sc_DH/Rdtase_CS"/>
</dbReference>
<evidence type="ECO:0000256" key="6">
    <source>
        <dbReference type="ARBA" id="ARBA00023239"/>
    </source>
</evidence>
<organism evidence="9 10">
    <name type="scientific">Dongia soli</name>
    <dbReference type="NCBI Taxonomy" id="600628"/>
    <lineage>
        <taxon>Bacteria</taxon>
        <taxon>Pseudomonadati</taxon>
        <taxon>Pseudomonadota</taxon>
        <taxon>Alphaproteobacteria</taxon>
        <taxon>Rhodospirillales</taxon>
        <taxon>Dongiaceae</taxon>
        <taxon>Dongia</taxon>
    </lineage>
</organism>
<dbReference type="Gene3D" id="3.90.25.10">
    <property type="entry name" value="UDP-galactose 4-epimerase, domain 1"/>
    <property type="match status" value="1"/>
</dbReference>
<keyword evidence="6 7" id="KW-0456">Lyase</keyword>
<dbReference type="Proteomes" id="UP001279642">
    <property type="component" value="Unassembled WGS sequence"/>
</dbReference>
<proteinExistence type="inferred from homology"/>
<name>A0ABU5EF28_9PROT</name>
<protein>
    <recommendedName>
        <fullName evidence="4 7">dTDP-glucose 4,6-dehydratase</fullName>
        <ecNumber evidence="4 7">4.2.1.46</ecNumber>
    </recommendedName>
</protein>
<dbReference type="Gene3D" id="3.40.50.720">
    <property type="entry name" value="NAD(P)-binding Rossmann-like Domain"/>
    <property type="match status" value="1"/>
</dbReference>
<dbReference type="SUPFAM" id="SSF51735">
    <property type="entry name" value="NAD(P)-binding Rossmann-fold domains"/>
    <property type="match status" value="1"/>
</dbReference>
<evidence type="ECO:0000256" key="3">
    <source>
        <dbReference type="ARBA" id="ARBA00008178"/>
    </source>
</evidence>
<sequence>MTADTHHERILVTGGCGFIGSALVRRLVGRDGRRVANIDKLTYAGDIANVAAIASDPHYVFHQVDINDLGAVTSVFEKFRPDGVVHLAAESHVDRSIDSPETFVWTNVLGTFNMLHAAHAYWRNLPAGEAERFRFLHVSTDEVYGSLGTTGLFSEETPYRPNSPYSASKAASDHLARAWHSTYQLPVIVTNCSNNYGPYQFPEKLIPTMIIAGLEGKDLPVYGAGENVRDWLFVEDHADALCCVLSRGRPGETYNIGGRAERRNIDLVRDICSLLDTSLCESLHLPHEKLIRFVADRPGHDLRYAIDDSKIRNQLGWSPSKTLSSGLKQTVAWYLENRSWWMRHREQRYDGGRLGLSVFAQDRKDRRHAG</sequence>
<dbReference type="Pfam" id="PF16363">
    <property type="entry name" value="GDP_Man_Dehyd"/>
    <property type="match status" value="1"/>
</dbReference>
<dbReference type="InterPro" id="IPR016040">
    <property type="entry name" value="NAD(P)-bd_dom"/>
</dbReference>
<feature type="domain" description="NAD(P)-binding" evidence="8">
    <location>
        <begin position="11"/>
        <end position="330"/>
    </location>
</feature>
<evidence type="ECO:0000256" key="2">
    <source>
        <dbReference type="ARBA" id="ARBA00001911"/>
    </source>
</evidence>
<dbReference type="GO" id="GO:0008460">
    <property type="term" value="F:dTDP-glucose 4,6-dehydratase activity"/>
    <property type="evidence" value="ECO:0007669"/>
    <property type="project" value="UniProtKB-EC"/>
</dbReference>
<gene>
    <name evidence="9" type="primary">rfbB</name>
    <name evidence="9" type="ORF">SMD27_14575</name>
</gene>
<evidence type="ECO:0000259" key="8">
    <source>
        <dbReference type="Pfam" id="PF16363"/>
    </source>
</evidence>
<evidence type="ECO:0000256" key="1">
    <source>
        <dbReference type="ARBA" id="ARBA00001539"/>
    </source>
</evidence>
<keyword evidence="10" id="KW-1185">Reference proteome</keyword>
<dbReference type="PROSITE" id="PS00061">
    <property type="entry name" value="ADH_SHORT"/>
    <property type="match status" value="1"/>
</dbReference>
<comment type="cofactor">
    <cofactor evidence="2 7">
        <name>NAD(+)</name>
        <dbReference type="ChEBI" id="CHEBI:57540"/>
    </cofactor>
</comment>
<evidence type="ECO:0000256" key="5">
    <source>
        <dbReference type="ARBA" id="ARBA00023027"/>
    </source>
</evidence>
<accession>A0ABU5EF28</accession>
<dbReference type="CDD" id="cd05246">
    <property type="entry name" value="dTDP_GD_SDR_e"/>
    <property type="match status" value="1"/>
</dbReference>
<comment type="similarity">
    <text evidence="3 7">Belongs to the NAD(P)-dependent epimerase/dehydratase family. dTDP-glucose dehydratase subfamily.</text>
</comment>
<keyword evidence="5" id="KW-0520">NAD</keyword>
<comment type="catalytic activity">
    <reaction evidence="1 7">
        <text>dTDP-alpha-D-glucose = dTDP-4-dehydro-6-deoxy-alpha-D-glucose + H2O</text>
        <dbReference type="Rhea" id="RHEA:17221"/>
        <dbReference type="ChEBI" id="CHEBI:15377"/>
        <dbReference type="ChEBI" id="CHEBI:57477"/>
        <dbReference type="ChEBI" id="CHEBI:57649"/>
        <dbReference type="EC" id="4.2.1.46"/>
    </reaction>
</comment>
<dbReference type="InterPro" id="IPR036291">
    <property type="entry name" value="NAD(P)-bd_dom_sf"/>
</dbReference>
<evidence type="ECO:0000313" key="10">
    <source>
        <dbReference type="Proteomes" id="UP001279642"/>
    </source>
</evidence>
<evidence type="ECO:0000256" key="7">
    <source>
        <dbReference type="RuleBase" id="RU004473"/>
    </source>
</evidence>
<reference evidence="9 10" key="1">
    <citation type="journal article" date="2016" name="Antonie Van Leeuwenhoek">
        <title>Dongia soli sp. nov., isolated from soil from Dokdo, Korea.</title>
        <authorList>
            <person name="Kim D.U."/>
            <person name="Lee H."/>
            <person name="Kim H."/>
            <person name="Kim S.G."/>
            <person name="Ka J.O."/>
        </authorList>
    </citation>
    <scope>NUCLEOTIDE SEQUENCE [LARGE SCALE GENOMIC DNA]</scope>
    <source>
        <strain evidence="9 10">D78</strain>
    </source>
</reference>
<evidence type="ECO:0000256" key="4">
    <source>
        <dbReference type="ARBA" id="ARBA00011990"/>
    </source>
</evidence>
<dbReference type="InterPro" id="IPR005888">
    <property type="entry name" value="dTDP_Gluc_deHydtase"/>
</dbReference>
<dbReference type="NCBIfam" id="TIGR01181">
    <property type="entry name" value="dTDP_gluc_dehyt"/>
    <property type="match status" value="1"/>
</dbReference>
<comment type="caution">
    <text evidence="9">The sequence shown here is derived from an EMBL/GenBank/DDBJ whole genome shotgun (WGS) entry which is preliminary data.</text>
</comment>